<evidence type="ECO:0000256" key="1">
    <source>
        <dbReference type="SAM" id="MobiDB-lite"/>
    </source>
</evidence>
<evidence type="ECO:0000313" key="3">
    <source>
        <dbReference type="Proteomes" id="UP000828390"/>
    </source>
</evidence>
<feature type="compositionally biased region" description="Basic and acidic residues" evidence="1">
    <location>
        <begin position="40"/>
        <end position="57"/>
    </location>
</feature>
<dbReference type="AlphaFoldDB" id="A0A9D3Z049"/>
<feature type="compositionally biased region" description="Basic and acidic residues" evidence="1">
    <location>
        <begin position="66"/>
        <end position="79"/>
    </location>
</feature>
<protein>
    <submittedName>
        <fullName evidence="2">Uncharacterized protein</fullName>
    </submittedName>
</protein>
<organism evidence="2 3">
    <name type="scientific">Dreissena polymorpha</name>
    <name type="common">Zebra mussel</name>
    <name type="synonym">Mytilus polymorpha</name>
    <dbReference type="NCBI Taxonomy" id="45954"/>
    <lineage>
        <taxon>Eukaryota</taxon>
        <taxon>Metazoa</taxon>
        <taxon>Spiralia</taxon>
        <taxon>Lophotrochozoa</taxon>
        <taxon>Mollusca</taxon>
        <taxon>Bivalvia</taxon>
        <taxon>Autobranchia</taxon>
        <taxon>Heteroconchia</taxon>
        <taxon>Euheterodonta</taxon>
        <taxon>Imparidentia</taxon>
        <taxon>Neoheterodontei</taxon>
        <taxon>Myida</taxon>
        <taxon>Dreissenoidea</taxon>
        <taxon>Dreissenidae</taxon>
        <taxon>Dreissena</taxon>
    </lineage>
</organism>
<gene>
    <name evidence="2" type="ORF">DPMN_069768</name>
</gene>
<reference evidence="2" key="2">
    <citation type="submission" date="2020-11" db="EMBL/GenBank/DDBJ databases">
        <authorList>
            <person name="McCartney M.A."/>
            <person name="Auch B."/>
            <person name="Kono T."/>
            <person name="Mallez S."/>
            <person name="Becker A."/>
            <person name="Gohl D.M."/>
            <person name="Silverstein K.A.T."/>
            <person name="Koren S."/>
            <person name="Bechman K.B."/>
            <person name="Herman A."/>
            <person name="Abrahante J.E."/>
            <person name="Garbe J."/>
        </authorList>
    </citation>
    <scope>NUCLEOTIDE SEQUENCE</scope>
    <source>
        <strain evidence="2">Duluth1</strain>
        <tissue evidence="2">Whole animal</tissue>
    </source>
</reference>
<feature type="region of interest" description="Disordered" evidence="1">
    <location>
        <begin position="37"/>
        <end position="80"/>
    </location>
</feature>
<sequence length="99" mass="11469">MLELPFRLIMNRLEEASIARPVDKVAEPVRVMSLQGRMVRGMDRSERRSMPLDRGAERSGGVGTQDRFRSQQDDKDFKWKKNPGVSRVRFKGTVYQEPC</sequence>
<evidence type="ECO:0000313" key="2">
    <source>
        <dbReference type="EMBL" id="KAH3710293.1"/>
    </source>
</evidence>
<reference evidence="2" key="1">
    <citation type="journal article" date="2019" name="bioRxiv">
        <title>The Genome of the Zebra Mussel, Dreissena polymorpha: A Resource for Invasive Species Research.</title>
        <authorList>
            <person name="McCartney M.A."/>
            <person name="Auch B."/>
            <person name="Kono T."/>
            <person name="Mallez S."/>
            <person name="Zhang Y."/>
            <person name="Obille A."/>
            <person name="Becker A."/>
            <person name="Abrahante J.E."/>
            <person name="Garbe J."/>
            <person name="Badalamenti J.P."/>
            <person name="Herman A."/>
            <person name="Mangelson H."/>
            <person name="Liachko I."/>
            <person name="Sullivan S."/>
            <person name="Sone E.D."/>
            <person name="Koren S."/>
            <person name="Silverstein K.A.T."/>
            <person name="Beckman K.B."/>
            <person name="Gohl D.M."/>
        </authorList>
    </citation>
    <scope>NUCLEOTIDE SEQUENCE</scope>
    <source>
        <strain evidence="2">Duluth1</strain>
        <tissue evidence="2">Whole animal</tissue>
    </source>
</reference>
<dbReference type="EMBL" id="JAIWYP010000014">
    <property type="protein sequence ID" value="KAH3710293.1"/>
    <property type="molecule type" value="Genomic_DNA"/>
</dbReference>
<dbReference type="Proteomes" id="UP000828390">
    <property type="component" value="Unassembled WGS sequence"/>
</dbReference>
<name>A0A9D3Z049_DREPO</name>
<proteinExistence type="predicted"/>
<accession>A0A9D3Z049</accession>
<keyword evidence="3" id="KW-1185">Reference proteome</keyword>
<comment type="caution">
    <text evidence="2">The sequence shown here is derived from an EMBL/GenBank/DDBJ whole genome shotgun (WGS) entry which is preliminary data.</text>
</comment>